<dbReference type="PANTHER" id="PTHR31286:SF60">
    <property type="entry name" value="PROTEIN, PUTATIVE-RELATED"/>
    <property type="match status" value="1"/>
</dbReference>
<feature type="domain" description="Zinc knuckle CX2CX4HX4C" evidence="1">
    <location>
        <begin position="67"/>
        <end position="97"/>
    </location>
</feature>
<evidence type="ECO:0000313" key="2">
    <source>
        <dbReference type="EMBL" id="KYP52164.1"/>
    </source>
</evidence>
<dbReference type="EMBL" id="KQ483427">
    <property type="protein sequence ID" value="KYP52164.1"/>
    <property type="molecule type" value="Genomic_DNA"/>
</dbReference>
<name>A0A151SBH6_CAJCA</name>
<keyword evidence="3" id="KW-1185">Reference proteome</keyword>
<dbReference type="InterPro" id="IPR040256">
    <property type="entry name" value="At4g02000-like"/>
</dbReference>
<feature type="non-terminal residue" evidence="2">
    <location>
        <position position="1"/>
    </location>
</feature>
<dbReference type="Pfam" id="PF14392">
    <property type="entry name" value="zf-CCHC_4"/>
    <property type="match status" value="1"/>
</dbReference>
<proteinExistence type="predicted"/>
<reference evidence="2" key="1">
    <citation type="journal article" date="2012" name="Nat. Biotechnol.">
        <title>Draft genome sequence of pigeonpea (Cajanus cajan), an orphan legume crop of resource-poor farmers.</title>
        <authorList>
            <person name="Varshney R.K."/>
            <person name="Chen W."/>
            <person name="Li Y."/>
            <person name="Bharti A.K."/>
            <person name="Saxena R.K."/>
            <person name="Schlueter J.A."/>
            <person name="Donoghue M.T."/>
            <person name="Azam S."/>
            <person name="Fan G."/>
            <person name="Whaley A.M."/>
            <person name="Farmer A.D."/>
            <person name="Sheridan J."/>
            <person name="Iwata A."/>
            <person name="Tuteja R."/>
            <person name="Penmetsa R.V."/>
            <person name="Wu W."/>
            <person name="Upadhyaya H.D."/>
            <person name="Yang S.P."/>
            <person name="Shah T."/>
            <person name="Saxena K.B."/>
            <person name="Michael T."/>
            <person name="McCombie W.R."/>
            <person name="Yang B."/>
            <person name="Zhang G."/>
            <person name="Yang H."/>
            <person name="Wang J."/>
            <person name="Spillane C."/>
            <person name="Cook D.R."/>
            <person name="May G.D."/>
            <person name="Xu X."/>
            <person name="Jackson S.A."/>
        </authorList>
    </citation>
    <scope>NUCLEOTIDE SEQUENCE [LARGE SCALE GENOMIC DNA]</scope>
</reference>
<dbReference type="PANTHER" id="PTHR31286">
    <property type="entry name" value="GLYCINE-RICH CELL WALL STRUCTURAL PROTEIN 1.8-LIKE"/>
    <property type="match status" value="1"/>
</dbReference>
<dbReference type="Gramene" id="C.cajan_25471.t">
    <property type="protein sequence ID" value="C.cajan_25471.t.cds1"/>
    <property type="gene ID" value="C.cajan_25471"/>
</dbReference>
<gene>
    <name evidence="2" type="ORF">KK1_025901</name>
</gene>
<dbReference type="Proteomes" id="UP000075243">
    <property type="component" value="Unassembled WGS sequence"/>
</dbReference>
<dbReference type="AlphaFoldDB" id="A0A151SBH6"/>
<organism evidence="2 3">
    <name type="scientific">Cajanus cajan</name>
    <name type="common">Pigeon pea</name>
    <name type="synonym">Cajanus indicus</name>
    <dbReference type="NCBI Taxonomy" id="3821"/>
    <lineage>
        <taxon>Eukaryota</taxon>
        <taxon>Viridiplantae</taxon>
        <taxon>Streptophyta</taxon>
        <taxon>Embryophyta</taxon>
        <taxon>Tracheophyta</taxon>
        <taxon>Spermatophyta</taxon>
        <taxon>Magnoliopsida</taxon>
        <taxon>eudicotyledons</taxon>
        <taxon>Gunneridae</taxon>
        <taxon>Pentapetalae</taxon>
        <taxon>rosids</taxon>
        <taxon>fabids</taxon>
        <taxon>Fabales</taxon>
        <taxon>Fabaceae</taxon>
        <taxon>Papilionoideae</taxon>
        <taxon>50 kb inversion clade</taxon>
        <taxon>NPAAA clade</taxon>
        <taxon>indigoferoid/millettioid clade</taxon>
        <taxon>Phaseoleae</taxon>
        <taxon>Cajanus</taxon>
    </lineage>
</organism>
<sequence length="182" mass="20426">VWLRIFDLLLEYWMPQILFSIAAGVSDLILIDQATLNHSYDHFARVLVEVNLARDFLDQILVEREGYAFYVSFTYENLPDFCFSCFNIGHIVANCRKLQQVKNEDLCSKLSKKPILGTNDKEDEALVNVAALMEIAGVVKKQIPHAKLASNIIAKEDELITDVGVELAIVIKATTKAIVATL</sequence>
<protein>
    <recommendedName>
        <fullName evidence="1">Zinc knuckle CX2CX4HX4C domain-containing protein</fullName>
    </recommendedName>
</protein>
<evidence type="ECO:0000259" key="1">
    <source>
        <dbReference type="Pfam" id="PF14392"/>
    </source>
</evidence>
<accession>A0A151SBH6</accession>
<dbReference type="InterPro" id="IPR025836">
    <property type="entry name" value="Zn_knuckle_CX2CX4HX4C"/>
</dbReference>
<evidence type="ECO:0000313" key="3">
    <source>
        <dbReference type="Proteomes" id="UP000075243"/>
    </source>
</evidence>